<organism evidence="4">
    <name type="scientific">Taenia asiatica</name>
    <name type="common">Asian tapeworm</name>
    <dbReference type="NCBI Taxonomy" id="60517"/>
    <lineage>
        <taxon>Eukaryota</taxon>
        <taxon>Metazoa</taxon>
        <taxon>Spiralia</taxon>
        <taxon>Lophotrochozoa</taxon>
        <taxon>Platyhelminthes</taxon>
        <taxon>Cestoda</taxon>
        <taxon>Eucestoda</taxon>
        <taxon>Cyclophyllidea</taxon>
        <taxon>Taeniidae</taxon>
        <taxon>Taenia</taxon>
    </lineage>
</organism>
<reference evidence="4" key="1">
    <citation type="submission" date="2017-02" db="UniProtKB">
        <authorList>
            <consortium name="WormBaseParasite"/>
        </authorList>
    </citation>
    <scope>IDENTIFICATION</scope>
</reference>
<protein>
    <submittedName>
        <fullName evidence="4">Secreted protein</fullName>
    </submittedName>
</protein>
<evidence type="ECO:0000313" key="4">
    <source>
        <dbReference type="WBParaSite" id="TASK_0000922201-mRNA-1"/>
    </source>
</evidence>
<accession>A0A0R3WEH6</accession>
<dbReference type="Proteomes" id="UP000282613">
    <property type="component" value="Unassembled WGS sequence"/>
</dbReference>
<evidence type="ECO:0000256" key="1">
    <source>
        <dbReference type="SAM" id="SignalP"/>
    </source>
</evidence>
<feature type="signal peptide" evidence="1">
    <location>
        <begin position="1"/>
        <end position="17"/>
    </location>
</feature>
<reference evidence="2 3" key="2">
    <citation type="submission" date="2018-11" db="EMBL/GenBank/DDBJ databases">
        <authorList>
            <consortium name="Pathogen Informatics"/>
        </authorList>
    </citation>
    <scope>NUCLEOTIDE SEQUENCE [LARGE SCALE GENOMIC DNA]</scope>
</reference>
<sequence length="70" mass="7936">MLNPLLILILQKVFLQAIPRQSRDACSVPRRQKNAGQCIGMLQSDKFAREAFYSRPLLSHRPAKSPPHPV</sequence>
<name>A0A0R3WEH6_TAEAS</name>
<evidence type="ECO:0000313" key="2">
    <source>
        <dbReference type="EMBL" id="VDK42351.1"/>
    </source>
</evidence>
<proteinExistence type="predicted"/>
<gene>
    <name evidence="2" type="ORF">TASK_LOCUS9223</name>
</gene>
<dbReference type="AlphaFoldDB" id="A0A0R3WEH6"/>
<dbReference type="WBParaSite" id="TASK_0000922201-mRNA-1">
    <property type="protein sequence ID" value="TASK_0000922201-mRNA-1"/>
    <property type="gene ID" value="TASK_0000922201"/>
</dbReference>
<keyword evidence="1" id="KW-0732">Signal</keyword>
<feature type="chain" id="PRO_5043132850" evidence="1">
    <location>
        <begin position="18"/>
        <end position="70"/>
    </location>
</feature>
<evidence type="ECO:0000313" key="3">
    <source>
        <dbReference type="Proteomes" id="UP000282613"/>
    </source>
</evidence>
<keyword evidence="3" id="KW-1185">Reference proteome</keyword>
<dbReference type="EMBL" id="UYRS01019041">
    <property type="protein sequence ID" value="VDK42351.1"/>
    <property type="molecule type" value="Genomic_DNA"/>
</dbReference>